<dbReference type="PANTHER" id="PTHR43877">
    <property type="entry name" value="AMINOALKYLPHOSPHONATE N-ACETYLTRANSFERASE-RELATED-RELATED"/>
    <property type="match status" value="1"/>
</dbReference>
<organism evidence="4 5">
    <name type="scientific">Actinopolymorpha pittospori</name>
    <dbReference type="NCBI Taxonomy" id="648752"/>
    <lineage>
        <taxon>Bacteria</taxon>
        <taxon>Bacillati</taxon>
        <taxon>Actinomycetota</taxon>
        <taxon>Actinomycetes</taxon>
        <taxon>Propionibacteriales</taxon>
        <taxon>Actinopolymorphaceae</taxon>
        <taxon>Actinopolymorpha</taxon>
    </lineage>
</organism>
<sequence length="322" mass="35892">MTMPAELTLSAYTGDGDLRAIEAVRSAVRTIKPDAWLPGPDTDPAPERLRYCRIARVGETPVGYTWMDWWTEWNGTRLLLVLGYVHPRWRRRGIGGGLLAWQIRAARQDPPVLHGDGPYVFGGNADTDQPDVRDLLERAGFRLVFTVVELECDLAETAPAPVPLPDGLVERNLGEAEHRLIHAAIEESFATGAHAHVPRTFEEYRRDVAERQSDTALWCVAWDGEQVAGVVINEMGDSGTGVTPWVAVRAPYRRRGLATALVRTGLARCAAAGLERVRISTVLENANQTVGFYERTGYREVLRRPRYRRPFTEDGDRPGEPS</sequence>
<dbReference type="Gene3D" id="3.40.630.30">
    <property type="match status" value="1"/>
</dbReference>
<keyword evidence="5" id="KW-1185">Reference proteome</keyword>
<evidence type="ECO:0000256" key="1">
    <source>
        <dbReference type="ARBA" id="ARBA00022679"/>
    </source>
</evidence>
<dbReference type="InterPro" id="IPR000182">
    <property type="entry name" value="GNAT_dom"/>
</dbReference>
<accession>A0A927RDN2</accession>
<comment type="caution">
    <text evidence="4">The sequence shown here is derived from an EMBL/GenBank/DDBJ whole genome shotgun (WGS) entry which is preliminary data.</text>
</comment>
<reference evidence="4" key="1">
    <citation type="submission" date="2020-10" db="EMBL/GenBank/DDBJ databases">
        <title>Sequencing the genomes of 1000 actinobacteria strains.</title>
        <authorList>
            <person name="Klenk H.-P."/>
        </authorList>
    </citation>
    <scope>NUCLEOTIDE SEQUENCE</scope>
    <source>
        <strain evidence="4">DSM 45354</strain>
    </source>
</reference>
<dbReference type="InterPro" id="IPR016181">
    <property type="entry name" value="Acyl_CoA_acyltransferase"/>
</dbReference>
<dbReference type="PROSITE" id="PS51186">
    <property type="entry name" value="GNAT"/>
    <property type="match status" value="2"/>
</dbReference>
<dbReference type="Pfam" id="PF00583">
    <property type="entry name" value="Acetyltransf_1"/>
    <property type="match status" value="1"/>
</dbReference>
<evidence type="ECO:0000259" key="3">
    <source>
        <dbReference type="PROSITE" id="PS51186"/>
    </source>
</evidence>
<dbReference type="GO" id="GO:0005840">
    <property type="term" value="C:ribosome"/>
    <property type="evidence" value="ECO:0007669"/>
    <property type="project" value="UniProtKB-KW"/>
</dbReference>
<dbReference type="Proteomes" id="UP000638648">
    <property type="component" value="Unassembled WGS sequence"/>
</dbReference>
<dbReference type="AlphaFoldDB" id="A0A927RDN2"/>
<dbReference type="CDD" id="cd04301">
    <property type="entry name" value="NAT_SF"/>
    <property type="match status" value="1"/>
</dbReference>
<name>A0A927RDN2_9ACTN</name>
<keyword evidence="2" id="KW-0012">Acyltransferase</keyword>
<feature type="domain" description="N-acetyltransferase" evidence="3">
    <location>
        <begin position="168"/>
        <end position="318"/>
    </location>
</feature>
<dbReference type="InterPro" id="IPR050832">
    <property type="entry name" value="Bact_Acetyltransf"/>
</dbReference>
<dbReference type="RefSeq" id="WP_192755623.1">
    <property type="nucleotide sequence ID" value="NZ_BAABJL010000159.1"/>
</dbReference>
<protein>
    <submittedName>
        <fullName evidence="4">Ribosomal protein S18 acetylase RimI-like enzyme</fullName>
    </submittedName>
</protein>
<dbReference type="GO" id="GO:0016747">
    <property type="term" value="F:acyltransferase activity, transferring groups other than amino-acyl groups"/>
    <property type="evidence" value="ECO:0007669"/>
    <property type="project" value="InterPro"/>
</dbReference>
<proteinExistence type="predicted"/>
<keyword evidence="1" id="KW-0808">Transferase</keyword>
<keyword evidence="4" id="KW-0689">Ribosomal protein</keyword>
<keyword evidence="4" id="KW-0687">Ribonucleoprotein</keyword>
<evidence type="ECO:0000313" key="4">
    <source>
        <dbReference type="EMBL" id="MBE1612602.1"/>
    </source>
</evidence>
<dbReference type="EMBL" id="JADBEM010000001">
    <property type="protein sequence ID" value="MBE1612602.1"/>
    <property type="molecule type" value="Genomic_DNA"/>
</dbReference>
<evidence type="ECO:0000256" key="2">
    <source>
        <dbReference type="ARBA" id="ARBA00023315"/>
    </source>
</evidence>
<gene>
    <name evidence="4" type="ORF">HEB94_009450</name>
</gene>
<feature type="domain" description="N-acetyltransferase" evidence="3">
    <location>
        <begin position="7"/>
        <end position="165"/>
    </location>
</feature>
<dbReference type="SUPFAM" id="SSF55729">
    <property type="entry name" value="Acyl-CoA N-acyltransferases (Nat)"/>
    <property type="match status" value="1"/>
</dbReference>
<evidence type="ECO:0000313" key="5">
    <source>
        <dbReference type="Proteomes" id="UP000638648"/>
    </source>
</evidence>